<dbReference type="Pfam" id="PF13720">
    <property type="entry name" value="Acetyltransf_11"/>
    <property type="match status" value="1"/>
</dbReference>
<sequence length="503" mass="54259">MGTLEICGIRPEFKLRASSFGSTGEIPSPIHSRPFVASGRFDMSGVSSLRFLGASAVRNRAPHTDRLDVLWGNCLSKSPSGRPGFTCGGSGSSLEAVGMSGGCKSSSFSANASSRRFLYSTASFLGSINYNKVPCCRFSAFNCTKYLRGRYGCNFSNIVRIQKMTASADFELRKRPVTPKEKINVKAVNKSSVVSASLIHPPSPTTDSRIIHSTAIVHPDAIIGEGVEIGAFCTVGQKVKLGNGCTLHTGSHIFGNTQLGENCVLLTGAVVGADIPGKTIIGDHNLIGYHAVVGVKCQDMKYKEGDECHLYIGNNNDIREFASIHRSSKPDDNTILGNDNLIMGSCHIAHDCKVGNRNILANGTLLGGHVVLEDLVHTGGAVAVHQFCHIGSYSFLAGGSMVDRDIPMFMMVAGDRAELRGLNLEGMRRCGFSDLEVRSIRKAYQKLFMSSDDSGGVEDRLSELEQTDEFLAVPAVGMMLQSVRNCFGETRRGICRFRHWSSV</sequence>
<dbReference type="Pfam" id="PF00132">
    <property type="entry name" value="Hexapep"/>
    <property type="match status" value="1"/>
</dbReference>
<dbReference type="Gene3D" id="1.20.1180.10">
    <property type="entry name" value="Udp N-acetylglucosamine O-acyltransferase, C-terminal domain"/>
    <property type="match status" value="1"/>
</dbReference>
<dbReference type="PANTHER" id="PTHR43480:SF1">
    <property type="entry name" value="ACYL-[ACYL-CARRIER-PROTEIN]--UDP-N-ACETYLGLUCOSAMINE O-ACYLTRANSFERASE, MITOCHONDRIAL-RELATED"/>
    <property type="match status" value="1"/>
</dbReference>
<dbReference type="GO" id="GO:0009245">
    <property type="term" value="P:lipid A biosynthetic process"/>
    <property type="evidence" value="ECO:0007669"/>
    <property type="project" value="UniProtKB-KW"/>
</dbReference>
<keyword evidence="1" id="KW-0444">Lipid biosynthesis</keyword>
<dbReference type="Gramene" id="Mp1g11550.1">
    <property type="protein sequence ID" value="Mp1g11550.1.cds"/>
    <property type="gene ID" value="Mp1g11550"/>
</dbReference>
<evidence type="ECO:0000259" key="6">
    <source>
        <dbReference type="Pfam" id="PF13720"/>
    </source>
</evidence>
<dbReference type="InterPro" id="IPR001451">
    <property type="entry name" value="Hexapep"/>
</dbReference>
<proteinExistence type="predicted"/>
<evidence type="ECO:0000256" key="2">
    <source>
        <dbReference type="ARBA" id="ARBA00022556"/>
    </source>
</evidence>
<dbReference type="GO" id="GO:0016020">
    <property type="term" value="C:membrane"/>
    <property type="evidence" value="ECO:0007669"/>
    <property type="project" value="GOC"/>
</dbReference>
<dbReference type="InterPro" id="IPR037157">
    <property type="entry name" value="Acetyltransf_C_sf"/>
</dbReference>
<dbReference type="GO" id="GO:0005739">
    <property type="term" value="C:mitochondrion"/>
    <property type="evidence" value="ECO:0000318"/>
    <property type="project" value="GO_Central"/>
</dbReference>
<dbReference type="PANTHER" id="PTHR43480">
    <property type="entry name" value="ACYL-[ACYL-CARRIER-PROTEIN]--UDP-N-ACETYLGLUCOSAMINE O-ACYLTRANSFERASE"/>
    <property type="match status" value="1"/>
</dbReference>
<dbReference type="InterPro" id="IPR011004">
    <property type="entry name" value="Trimer_LpxA-like_sf"/>
</dbReference>
<organism evidence="7 8">
    <name type="scientific">Marchantia polymorpha</name>
    <name type="common">Common liverwort</name>
    <name type="synonym">Marchantia aquatica</name>
    <dbReference type="NCBI Taxonomy" id="3197"/>
    <lineage>
        <taxon>Eukaryota</taxon>
        <taxon>Viridiplantae</taxon>
        <taxon>Streptophyta</taxon>
        <taxon>Embryophyta</taxon>
        <taxon>Marchantiophyta</taxon>
        <taxon>Marchantiopsida</taxon>
        <taxon>Marchantiidae</taxon>
        <taxon>Marchantiales</taxon>
        <taxon>Marchantiaceae</taxon>
        <taxon>Marchantia</taxon>
    </lineage>
</organism>
<keyword evidence="3" id="KW-0808">Transferase</keyword>
<name>A0A2R6XHF7_MARPO</name>
<dbReference type="AlphaFoldDB" id="A0A2R6XHF7"/>
<dbReference type="Gene3D" id="2.160.10.10">
    <property type="entry name" value="Hexapeptide repeat proteins"/>
    <property type="match status" value="1"/>
</dbReference>
<reference evidence="8" key="1">
    <citation type="journal article" date="2017" name="Cell">
        <title>Insights into land plant evolution garnered from the Marchantia polymorpha genome.</title>
        <authorList>
            <person name="Bowman J.L."/>
            <person name="Kohchi T."/>
            <person name="Yamato K.T."/>
            <person name="Jenkins J."/>
            <person name="Shu S."/>
            <person name="Ishizaki K."/>
            <person name="Yamaoka S."/>
            <person name="Nishihama R."/>
            <person name="Nakamura Y."/>
            <person name="Berger F."/>
            <person name="Adam C."/>
            <person name="Aki S.S."/>
            <person name="Althoff F."/>
            <person name="Araki T."/>
            <person name="Arteaga-Vazquez M.A."/>
            <person name="Balasubrmanian S."/>
            <person name="Barry K."/>
            <person name="Bauer D."/>
            <person name="Boehm C.R."/>
            <person name="Briginshaw L."/>
            <person name="Caballero-Perez J."/>
            <person name="Catarino B."/>
            <person name="Chen F."/>
            <person name="Chiyoda S."/>
            <person name="Chovatia M."/>
            <person name="Davies K.M."/>
            <person name="Delmans M."/>
            <person name="Demura T."/>
            <person name="Dierschke T."/>
            <person name="Dolan L."/>
            <person name="Dorantes-Acosta A.E."/>
            <person name="Eklund D.M."/>
            <person name="Florent S.N."/>
            <person name="Flores-Sandoval E."/>
            <person name="Fujiyama A."/>
            <person name="Fukuzawa H."/>
            <person name="Galik B."/>
            <person name="Grimanelli D."/>
            <person name="Grimwood J."/>
            <person name="Grossniklaus U."/>
            <person name="Hamada T."/>
            <person name="Haseloff J."/>
            <person name="Hetherington A.J."/>
            <person name="Higo A."/>
            <person name="Hirakawa Y."/>
            <person name="Hundley H.N."/>
            <person name="Ikeda Y."/>
            <person name="Inoue K."/>
            <person name="Inoue S.I."/>
            <person name="Ishida S."/>
            <person name="Jia Q."/>
            <person name="Kakita M."/>
            <person name="Kanazawa T."/>
            <person name="Kawai Y."/>
            <person name="Kawashima T."/>
            <person name="Kennedy M."/>
            <person name="Kinose K."/>
            <person name="Kinoshita T."/>
            <person name="Kohara Y."/>
            <person name="Koide E."/>
            <person name="Komatsu K."/>
            <person name="Kopischke S."/>
            <person name="Kubo M."/>
            <person name="Kyozuka J."/>
            <person name="Lagercrantz U."/>
            <person name="Lin S.S."/>
            <person name="Lindquist E."/>
            <person name="Lipzen A.M."/>
            <person name="Lu C.W."/>
            <person name="De Luna E."/>
            <person name="Martienssen R.A."/>
            <person name="Minamino N."/>
            <person name="Mizutani M."/>
            <person name="Mizutani M."/>
            <person name="Mochizuki N."/>
            <person name="Monte I."/>
            <person name="Mosher R."/>
            <person name="Nagasaki H."/>
            <person name="Nakagami H."/>
            <person name="Naramoto S."/>
            <person name="Nishitani K."/>
            <person name="Ohtani M."/>
            <person name="Okamoto T."/>
            <person name="Okumura M."/>
            <person name="Phillips J."/>
            <person name="Pollak B."/>
            <person name="Reinders A."/>
            <person name="Rovekamp M."/>
            <person name="Sano R."/>
            <person name="Sawa S."/>
            <person name="Schmid M.W."/>
            <person name="Shirakawa M."/>
            <person name="Solano R."/>
            <person name="Spunde A."/>
            <person name="Suetsugu N."/>
            <person name="Sugano S."/>
            <person name="Sugiyama A."/>
            <person name="Sun R."/>
            <person name="Suzuki Y."/>
            <person name="Takenaka M."/>
            <person name="Takezawa D."/>
            <person name="Tomogane H."/>
            <person name="Tsuzuki M."/>
            <person name="Ueda T."/>
            <person name="Umeda M."/>
            <person name="Ward J.M."/>
            <person name="Watanabe Y."/>
            <person name="Yazaki K."/>
            <person name="Yokoyama R."/>
            <person name="Yoshitake Y."/>
            <person name="Yotsui I."/>
            <person name="Zachgo S."/>
            <person name="Schmutz J."/>
        </authorList>
    </citation>
    <scope>NUCLEOTIDE SEQUENCE [LARGE SCALE GENOMIC DNA]</scope>
    <source>
        <strain evidence="8">Tak-1</strain>
    </source>
</reference>
<dbReference type="CDD" id="cd03351">
    <property type="entry name" value="LbH_UDP-GlcNAc_AT"/>
    <property type="match status" value="1"/>
</dbReference>
<keyword evidence="2" id="KW-0441">Lipid A biosynthesis</keyword>
<dbReference type="GO" id="GO:0008780">
    <property type="term" value="F:acyl-[acyl-carrier-protein]-UDP-N-acetylglucosamine O-acyltransferase activity"/>
    <property type="evidence" value="ECO:0000318"/>
    <property type="project" value="GO_Central"/>
</dbReference>
<dbReference type="InterPro" id="IPR029098">
    <property type="entry name" value="Acetyltransf_C"/>
</dbReference>
<keyword evidence="5" id="KW-0012">Acyltransferase</keyword>
<keyword evidence="8" id="KW-1185">Reference proteome</keyword>
<feature type="domain" description="UDP N-acetylglucosamine O-acyltransferase C-terminal" evidence="6">
    <location>
        <begin position="405"/>
        <end position="495"/>
    </location>
</feature>
<evidence type="ECO:0000256" key="5">
    <source>
        <dbReference type="ARBA" id="ARBA00023315"/>
    </source>
</evidence>
<evidence type="ECO:0000256" key="4">
    <source>
        <dbReference type="ARBA" id="ARBA00023098"/>
    </source>
</evidence>
<evidence type="ECO:0000313" key="8">
    <source>
        <dbReference type="Proteomes" id="UP000244005"/>
    </source>
</evidence>
<evidence type="ECO:0000256" key="1">
    <source>
        <dbReference type="ARBA" id="ARBA00022516"/>
    </source>
</evidence>
<keyword evidence="4" id="KW-0443">Lipid metabolism</keyword>
<accession>A0A2R6XHF7</accession>
<evidence type="ECO:0000313" key="7">
    <source>
        <dbReference type="EMBL" id="PTQ45534.1"/>
    </source>
</evidence>
<dbReference type="InterPro" id="IPR010137">
    <property type="entry name" value="Lipid_A_LpxA"/>
</dbReference>
<dbReference type="OrthoDB" id="25818at2759"/>
<gene>
    <name evidence="7" type="ORF">MARPO_0014s0071</name>
</gene>
<dbReference type="GO" id="GO:2001289">
    <property type="term" value="P:lipid X metabolic process"/>
    <property type="evidence" value="ECO:0000318"/>
    <property type="project" value="GO_Central"/>
</dbReference>
<dbReference type="EMBL" id="KZ772686">
    <property type="protein sequence ID" value="PTQ45534.1"/>
    <property type="molecule type" value="Genomic_DNA"/>
</dbReference>
<dbReference type="Proteomes" id="UP000244005">
    <property type="component" value="Unassembled WGS sequence"/>
</dbReference>
<protein>
    <recommendedName>
        <fullName evidence="6">UDP N-acetylglucosamine O-acyltransferase C-terminal domain-containing protein</fullName>
    </recommendedName>
</protein>
<evidence type="ECO:0000256" key="3">
    <source>
        <dbReference type="ARBA" id="ARBA00022679"/>
    </source>
</evidence>
<dbReference type="SUPFAM" id="SSF51161">
    <property type="entry name" value="Trimeric LpxA-like enzymes"/>
    <property type="match status" value="1"/>
</dbReference>
<dbReference type="NCBIfam" id="NF003657">
    <property type="entry name" value="PRK05289.1"/>
    <property type="match status" value="1"/>
</dbReference>